<dbReference type="eggNOG" id="COG0533">
    <property type="taxonomic scope" value="Bacteria"/>
</dbReference>
<feature type="binding site" evidence="8">
    <location>
        <position position="187"/>
    </location>
    <ligand>
        <name>substrate</name>
    </ligand>
</feature>
<sequence length="336" mass="36536">MKDFYTLAIETSCDDSSVAILKNEREVLTNLISSQIDIHALFGGVVPEIASRKHLEAINPLIDKALEEANITYADLDLITVTKGPGLIGSLLVGISAAKALALATGLPLVGANHMKGHICANYLSNKDLKPPFVCLVVSGGHTYLCKVEDYNDIEVVGSTRDDAAGESFDKVARKIGLGYPGGPKIDKLAKKGNPKAIDFPRVMLEKGSYDFSFSGLKTAVLNYAHNEEQKGEEINKADLAASFQDAVVDVLVEKSLMLLEETGYKQFAISGGVAANSRLRARMEEELAKRDIKFYYPDLILCTDNAAMIAMAGYLDYKDGVRDTTFMKVYPNLDL</sequence>
<evidence type="ECO:0000256" key="6">
    <source>
        <dbReference type="ARBA" id="ARBA00023315"/>
    </source>
</evidence>
<evidence type="ECO:0000313" key="10">
    <source>
        <dbReference type="EMBL" id="KGF05277.1"/>
    </source>
</evidence>
<evidence type="ECO:0000256" key="5">
    <source>
        <dbReference type="ARBA" id="ARBA00023004"/>
    </source>
</evidence>
<organism evidence="10 11">
    <name type="scientific">Anaerococcus lactolyticus S7-1-13</name>
    <dbReference type="NCBI Taxonomy" id="1284686"/>
    <lineage>
        <taxon>Bacteria</taxon>
        <taxon>Bacillati</taxon>
        <taxon>Bacillota</taxon>
        <taxon>Tissierellia</taxon>
        <taxon>Tissierellales</taxon>
        <taxon>Peptoniphilaceae</taxon>
        <taxon>Anaerococcus</taxon>
    </lineage>
</organism>
<dbReference type="SUPFAM" id="SSF53067">
    <property type="entry name" value="Actin-like ATPase domain"/>
    <property type="match status" value="2"/>
</dbReference>
<dbReference type="RefSeq" id="WP_037326273.1">
    <property type="nucleotide sequence ID" value="NZ_JRMW01000018.1"/>
</dbReference>
<protein>
    <recommendedName>
        <fullName evidence="8">tRNA N6-adenosine threonylcarbamoyltransferase</fullName>
        <ecNumber evidence="8">2.3.1.234</ecNumber>
    </recommendedName>
    <alternativeName>
        <fullName evidence="8">N6-L-threonylcarbamoyladenine synthase</fullName>
        <shortName evidence="8">t(6)A synthase</shortName>
    </alternativeName>
    <alternativeName>
        <fullName evidence="8">t(6)A37 threonylcarbamoyladenosine biosynthesis protein TsaD</fullName>
    </alternativeName>
    <alternativeName>
        <fullName evidence="8">tRNA threonylcarbamoyladenosine biosynthesis protein TsaD</fullName>
    </alternativeName>
</protein>
<evidence type="ECO:0000256" key="7">
    <source>
        <dbReference type="ARBA" id="ARBA00048117"/>
    </source>
</evidence>
<dbReference type="PRINTS" id="PR00789">
    <property type="entry name" value="OSIALOPTASE"/>
</dbReference>
<dbReference type="NCBIfam" id="TIGR03723">
    <property type="entry name" value="T6A_TsaD_YgjD"/>
    <property type="match status" value="1"/>
</dbReference>
<keyword evidence="4 8" id="KW-0479">Metal-binding</keyword>
<feature type="domain" description="Gcp-like" evidence="9">
    <location>
        <begin position="26"/>
        <end position="311"/>
    </location>
</feature>
<dbReference type="HAMAP" id="MF_01445">
    <property type="entry name" value="TsaD"/>
    <property type="match status" value="1"/>
</dbReference>
<dbReference type="Gene3D" id="3.30.420.40">
    <property type="match status" value="2"/>
</dbReference>
<keyword evidence="6 8" id="KW-0012">Acyltransferase</keyword>
<feature type="binding site" evidence="8">
    <location>
        <position position="277"/>
    </location>
    <ligand>
        <name>substrate</name>
    </ligand>
</feature>
<keyword evidence="2 8" id="KW-0808">Transferase</keyword>
<evidence type="ECO:0000256" key="8">
    <source>
        <dbReference type="HAMAP-Rule" id="MF_01445"/>
    </source>
</evidence>
<keyword evidence="5 8" id="KW-0408">Iron</keyword>
<dbReference type="InterPro" id="IPR000905">
    <property type="entry name" value="Gcp-like_dom"/>
</dbReference>
<accession>A0A095YFH8</accession>
<dbReference type="EMBL" id="JRMW01000018">
    <property type="protein sequence ID" value="KGF05277.1"/>
    <property type="molecule type" value="Genomic_DNA"/>
</dbReference>
<comment type="similarity">
    <text evidence="8">Belongs to the KAE1 / TsaD family.</text>
</comment>
<dbReference type="NCBIfam" id="TIGR00329">
    <property type="entry name" value="gcp_kae1"/>
    <property type="match status" value="1"/>
</dbReference>
<dbReference type="GO" id="GO:0005737">
    <property type="term" value="C:cytoplasm"/>
    <property type="evidence" value="ECO:0007669"/>
    <property type="project" value="UniProtKB-SubCell"/>
</dbReference>
<feature type="binding site" evidence="8">
    <location>
        <position position="114"/>
    </location>
    <ligand>
        <name>Fe cation</name>
        <dbReference type="ChEBI" id="CHEBI:24875"/>
    </ligand>
</feature>
<comment type="function">
    <text evidence="8">Required for the formation of a threonylcarbamoyl group on adenosine at position 37 (t(6)A37) in tRNAs that read codons beginning with adenine. Is involved in the transfer of the threonylcarbamoyl moiety of threonylcarbamoyl-AMP (TC-AMP) to the N6 group of A37, together with TsaE and TsaB. TsaD likely plays a direct catalytic role in this reaction.</text>
</comment>
<gene>
    <name evidence="8" type="primary">tsaD</name>
    <name evidence="10" type="ORF">HMPREF1630_01195</name>
</gene>
<reference evidence="10 11" key="1">
    <citation type="submission" date="2014-07" db="EMBL/GenBank/DDBJ databases">
        <authorList>
            <person name="McCorrison J."/>
            <person name="Sanka R."/>
            <person name="Torralba M."/>
            <person name="Gillis M."/>
            <person name="Haft D.H."/>
            <person name="Methe B."/>
            <person name="Sutton G."/>
            <person name="Nelson K.E."/>
        </authorList>
    </citation>
    <scope>NUCLEOTIDE SEQUENCE [LARGE SCALE GENOMIC DNA]</scope>
    <source>
        <strain evidence="10 11">S7-1-13</strain>
    </source>
</reference>
<dbReference type="EC" id="2.3.1.234" evidence="8"/>
<dbReference type="PANTHER" id="PTHR11735">
    <property type="entry name" value="TRNA N6-ADENOSINE THREONYLCARBAMOYLTRANSFERASE"/>
    <property type="match status" value="1"/>
</dbReference>
<evidence type="ECO:0000259" key="9">
    <source>
        <dbReference type="Pfam" id="PF00814"/>
    </source>
</evidence>
<dbReference type="GO" id="GO:0061711">
    <property type="term" value="F:tRNA N(6)-L-threonylcarbamoyladenine synthase activity"/>
    <property type="evidence" value="ECO:0007669"/>
    <property type="project" value="UniProtKB-EC"/>
</dbReference>
<evidence type="ECO:0000256" key="1">
    <source>
        <dbReference type="ARBA" id="ARBA00022490"/>
    </source>
</evidence>
<feature type="binding site" evidence="8">
    <location>
        <position position="183"/>
    </location>
    <ligand>
        <name>substrate</name>
    </ligand>
</feature>
<dbReference type="FunFam" id="3.30.420.40:FF:000040">
    <property type="entry name" value="tRNA N6-adenosine threonylcarbamoyltransferase"/>
    <property type="match status" value="1"/>
</dbReference>
<dbReference type="Proteomes" id="UP000029579">
    <property type="component" value="Unassembled WGS sequence"/>
</dbReference>
<keyword evidence="1 8" id="KW-0963">Cytoplasm</keyword>
<evidence type="ECO:0000256" key="4">
    <source>
        <dbReference type="ARBA" id="ARBA00022723"/>
    </source>
</evidence>
<dbReference type="FunFam" id="3.30.420.40:FF:000012">
    <property type="entry name" value="tRNA N6-adenosine threonylcarbamoyltransferase"/>
    <property type="match status" value="1"/>
</dbReference>
<feature type="binding site" evidence="8">
    <location>
        <position position="305"/>
    </location>
    <ligand>
        <name>Fe cation</name>
        <dbReference type="ChEBI" id="CHEBI:24875"/>
    </ligand>
</feature>
<dbReference type="InterPro" id="IPR022450">
    <property type="entry name" value="TsaD"/>
</dbReference>
<evidence type="ECO:0000313" key="11">
    <source>
        <dbReference type="Proteomes" id="UP000029579"/>
    </source>
</evidence>
<keyword evidence="3 8" id="KW-0819">tRNA processing</keyword>
<dbReference type="InterPro" id="IPR017861">
    <property type="entry name" value="KAE1/TsaD"/>
</dbReference>
<dbReference type="AlphaFoldDB" id="A0A095YFH8"/>
<dbReference type="GO" id="GO:0005506">
    <property type="term" value="F:iron ion binding"/>
    <property type="evidence" value="ECO:0007669"/>
    <property type="project" value="UniProtKB-UniRule"/>
</dbReference>
<comment type="subcellular location">
    <subcellularLocation>
        <location evidence="8">Cytoplasm</location>
    </subcellularLocation>
</comment>
<dbReference type="PANTHER" id="PTHR11735:SF6">
    <property type="entry name" value="TRNA N6-ADENOSINE THREONYLCARBAMOYLTRANSFERASE, MITOCHONDRIAL"/>
    <property type="match status" value="1"/>
</dbReference>
<dbReference type="Pfam" id="PF00814">
    <property type="entry name" value="TsaD"/>
    <property type="match status" value="1"/>
</dbReference>
<comment type="catalytic activity">
    <reaction evidence="7 8">
        <text>L-threonylcarbamoyladenylate + adenosine(37) in tRNA = N(6)-L-threonylcarbamoyladenosine(37) in tRNA + AMP + H(+)</text>
        <dbReference type="Rhea" id="RHEA:37059"/>
        <dbReference type="Rhea" id="RHEA-COMP:10162"/>
        <dbReference type="Rhea" id="RHEA-COMP:10163"/>
        <dbReference type="ChEBI" id="CHEBI:15378"/>
        <dbReference type="ChEBI" id="CHEBI:73682"/>
        <dbReference type="ChEBI" id="CHEBI:74411"/>
        <dbReference type="ChEBI" id="CHEBI:74418"/>
        <dbReference type="ChEBI" id="CHEBI:456215"/>
        <dbReference type="EC" id="2.3.1.234"/>
    </reaction>
</comment>
<dbReference type="InterPro" id="IPR043129">
    <property type="entry name" value="ATPase_NBD"/>
</dbReference>
<comment type="caution">
    <text evidence="10">The sequence shown here is derived from an EMBL/GenBank/DDBJ whole genome shotgun (WGS) entry which is preliminary data.</text>
</comment>
<name>A0A095YFH8_9FIRM</name>
<dbReference type="OrthoDB" id="9806197at2"/>
<feature type="binding site" evidence="8">
    <location>
        <begin position="137"/>
        <end position="141"/>
    </location>
    <ligand>
        <name>substrate</name>
    </ligand>
</feature>
<evidence type="ECO:0000256" key="3">
    <source>
        <dbReference type="ARBA" id="ARBA00022694"/>
    </source>
</evidence>
<dbReference type="GO" id="GO:0002949">
    <property type="term" value="P:tRNA threonylcarbamoyladenosine modification"/>
    <property type="evidence" value="ECO:0007669"/>
    <property type="project" value="UniProtKB-UniRule"/>
</dbReference>
<feature type="binding site" evidence="8">
    <location>
        <position position="118"/>
    </location>
    <ligand>
        <name>Fe cation</name>
        <dbReference type="ChEBI" id="CHEBI:24875"/>
    </ligand>
</feature>
<dbReference type="CDD" id="cd24133">
    <property type="entry name" value="ASKHA_NBD_TsaD_bac"/>
    <property type="match status" value="1"/>
</dbReference>
<proteinExistence type="inferred from homology"/>
<feature type="binding site" evidence="8">
    <location>
        <position position="170"/>
    </location>
    <ligand>
        <name>substrate</name>
    </ligand>
</feature>
<comment type="cofactor">
    <cofactor evidence="8">
        <name>Fe(2+)</name>
        <dbReference type="ChEBI" id="CHEBI:29033"/>
    </cofactor>
    <text evidence="8">Binds 1 Fe(2+) ion per subunit.</text>
</comment>
<evidence type="ECO:0000256" key="2">
    <source>
        <dbReference type="ARBA" id="ARBA00022679"/>
    </source>
</evidence>